<evidence type="ECO:0000313" key="3">
    <source>
        <dbReference type="Proteomes" id="UP000652761"/>
    </source>
</evidence>
<accession>A0A843W6J3</accession>
<evidence type="ECO:0000313" key="2">
    <source>
        <dbReference type="EMBL" id="MQM04999.1"/>
    </source>
</evidence>
<dbReference type="Proteomes" id="UP000652761">
    <property type="component" value="Unassembled WGS sequence"/>
</dbReference>
<feature type="signal peptide" evidence="1">
    <location>
        <begin position="1"/>
        <end position="40"/>
    </location>
</feature>
<proteinExistence type="predicted"/>
<sequence>MNVTREAGYLSLLCSLFLIIMKLLMAAALLVALLSSSAMAAVSPCPAQQSCSASPGECSAIDCAKVCANFLPGGSYRGCCKNGRCCCFKYDPRLVTSSTPQDSDLNNPTGLLDDVGRPTDLSSSVLATVTETGKPTAAVAAVAVAGMVDHSVVVAGEDSAVPVPGVLPTSSPRNPAPRQ</sequence>
<comment type="caution">
    <text evidence="2">The sequence shown here is derived from an EMBL/GenBank/DDBJ whole genome shotgun (WGS) entry which is preliminary data.</text>
</comment>
<evidence type="ECO:0000256" key="1">
    <source>
        <dbReference type="SAM" id="SignalP"/>
    </source>
</evidence>
<reference evidence="2" key="1">
    <citation type="submission" date="2017-07" db="EMBL/GenBank/DDBJ databases">
        <title>Taro Niue Genome Assembly and Annotation.</title>
        <authorList>
            <person name="Atibalentja N."/>
            <person name="Keating K."/>
            <person name="Fields C.J."/>
        </authorList>
    </citation>
    <scope>NUCLEOTIDE SEQUENCE</scope>
    <source>
        <strain evidence="2">Niue_2</strain>
        <tissue evidence="2">Leaf</tissue>
    </source>
</reference>
<keyword evidence="1" id="KW-0732">Signal</keyword>
<protein>
    <submittedName>
        <fullName evidence="2">Uncharacterized protein</fullName>
    </submittedName>
</protein>
<keyword evidence="3" id="KW-1185">Reference proteome</keyword>
<organism evidence="2 3">
    <name type="scientific">Colocasia esculenta</name>
    <name type="common">Wild taro</name>
    <name type="synonym">Arum esculentum</name>
    <dbReference type="NCBI Taxonomy" id="4460"/>
    <lineage>
        <taxon>Eukaryota</taxon>
        <taxon>Viridiplantae</taxon>
        <taxon>Streptophyta</taxon>
        <taxon>Embryophyta</taxon>
        <taxon>Tracheophyta</taxon>
        <taxon>Spermatophyta</taxon>
        <taxon>Magnoliopsida</taxon>
        <taxon>Liliopsida</taxon>
        <taxon>Araceae</taxon>
        <taxon>Aroideae</taxon>
        <taxon>Colocasieae</taxon>
        <taxon>Colocasia</taxon>
    </lineage>
</organism>
<dbReference type="AlphaFoldDB" id="A0A843W6J3"/>
<feature type="chain" id="PRO_5033063886" evidence="1">
    <location>
        <begin position="41"/>
        <end position="179"/>
    </location>
</feature>
<dbReference type="EMBL" id="NMUH01003327">
    <property type="protein sequence ID" value="MQM04999.1"/>
    <property type="molecule type" value="Genomic_DNA"/>
</dbReference>
<gene>
    <name evidence="2" type="ORF">Taro_037810</name>
</gene>
<name>A0A843W6J3_COLES</name>